<dbReference type="EMBL" id="CP004393">
    <property type="protein sequence ID" value="AJE48990.1"/>
    <property type="molecule type" value="Genomic_DNA"/>
</dbReference>
<feature type="chain" id="PRO_5002101915" description="Thiol:disulfide interchange protein DsbD N-terminal domain-containing protein" evidence="1">
    <location>
        <begin position="34"/>
        <end position="276"/>
    </location>
</feature>
<dbReference type="KEGG" id="cid:P73_4275"/>
<gene>
    <name evidence="3" type="ORF">P73_4275</name>
</gene>
<dbReference type="STRING" id="1208324.P73_4275"/>
<dbReference type="InterPro" id="IPR028250">
    <property type="entry name" value="DsbDN"/>
</dbReference>
<evidence type="ECO:0000313" key="3">
    <source>
        <dbReference type="EMBL" id="AJE48990.1"/>
    </source>
</evidence>
<evidence type="ECO:0000313" key="4">
    <source>
        <dbReference type="Proteomes" id="UP000031521"/>
    </source>
</evidence>
<feature type="signal peptide" evidence="1">
    <location>
        <begin position="1"/>
        <end position="33"/>
    </location>
</feature>
<dbReference type="HOGENOM" id="CLU_047910_1_0_5"/>
<dbReference type="Proteomes" id="UP000031521">
    <property type="component" value="Chromosome"/>
</dbReference>
<evidence type="ECO:0000259" key="2">
    <source>
        <dbReference type="Pfam" id="PF11412"/>
    </source>
</evidence>
<dbReference type="AlphaFoldDB" id="A0A0B5E6D0"/>
<accession>A0A0B5E6D0</accession>
<feature type="domain" description="Thiol:disulfide interchange protein DsbD N-terminal" evidence="2">
    <location>
        <begin position="46"/>
        <end position="156"/>
    </location>
</feature>
<keyword evidence="4" id="KW-1185">Reference proteome</keyword>
<sequence length="276" mass="29575">MRRARAYIGSMMKTLSLLFRSAALCLALTPPLAAQEGADLTRVEVLPGWQMENGHRMAALRVRLAPGWHTYWRAPGEAGIPPSFDWSGSRNVARVTPHWPAPALYDQNGMWYLGYEQELVLPLEITPSGPGELHLAGTMDLGVCNDICVPMRAEISAPLSASGDGGTSAPIRAALADRPERLSGARCEAAPIKDGMRLVATLALPDLGPREVAVIEHPDKAIWVSESALRRAGQTVEIASDLVPETAQPFFIDRSELTITVIGGGKAYEAQGCTGG</sequence>
<protein>
    <recommendedName>
        <fullName evidence="2">Thiol:disulfide interchange protein DsbD N-terminal domain-containing protein</fullName>
    </recommendedName>
</protein>
<organism evidence="3 4">
    <name type="scientific">Celeribacter indicus</name>
    <dbReference type="NCBI Taxonomy" id="1208324"/>
    <lineage>
        <taxon>Bacteria</taxon>
        <taxon>Pseudomonadati</taxon>
        <taxon>Pseudomonadota</taxon>
        <taxon>Alphaproteobacteria</taxon>
        <taxon>Rhodobacterales</taxon>
        <taxon>Roseobacteraceae</taxon>
        <taxon>Celeribacter</taxon>
    </lineage>
</organism>
<reference evidence="3 4" key="1">
    <citation type="journal article" date="2014" name="Int. J. Syst. Evol. Microbiol.">
        <title>Celeribacter indicus sp. nov., a polycyclic aromatic hydrocarbon-degrading bacterium from deep-sea sediment and reclassification of Huaishuia halophila as Celeribacter halophilus comb. nov.</title>
        <authorList>
            <person name="Lai Q."/>
            <person name="Cao J."/>
            <person name="Yuan J."/>
            <person name="Li F."/>
            <person name="Shao Z."/>
        </authorList>
    </citation>
    <scope>NUCLEOTIDE SEQUENCE [LARGE SCALE GENOMIC DNA]</scope>
    <source>
        <strain evidence="3">P73</strain>
    </source>
</reference>
<name>A0A0B5E6D0_9RHOB</name>
<dbReference type="Pfam" id="PF11412">
    <property type="entry name" value="DsbD_N"/>
    <property type="match status" value="1"/>
</dbReference>
<keyword evidence="1" id="KW-0732">Signal</keyword>
<evidence type="ECO:0000256" key="1">
    <source>
        <dbReference type="SAM" id="SignalP"/>
    </source>
</evidence>
<proteinExistence type="predicted"/>